<reference evidence="3" key="1">
    <citation type="submission" date="2017-08" db="EMBL/GenBank/DDBJ databases">
        <authorList>
            <person name="Varghese N."/>
            <person name="Submissions S."/>
        </authorList>
    </citation>
    <scope>NUCLEOTIDE SEQUENCE [LARGE SCALE GENOMIC DNA]</scope>
    <source>
        <strain evidence="3">DSM 4725</strain>
    </source>
</reference>
<dbReference type="RefSeq" id="WP_097194186.1">
    <property type="nucleotide sequence ID" value="NZ_OBQI01000002.1"/>
</dbReference>
<feature type="transmembrane region" description="Helical" evidence="1">
    <location>
        <begin position="40"/>
        <end position="57"/>
    </location>
</feature>
<feature type="transmembrane region" description="Helical" evidence="1">
    <location>
        <begin position="144"/>
        <end position="167"/>
    </location>
</feature>
<keyword evidence="3" id="KW-1185">Reference proteome</keyword>
<accession>A0A285V3F1</accession>
<gene>
    <name evidence="2" type="ORF">SAMN05660748_1239</name>
</gene>
<name>A0A285V3F1_9ACTN</name>
<proteinExistence type="predicted"/>
<keyword evidence="1" id="KW-0812">Transmembrane</keyword>
<keyword evidence="1" id="KW-0472">Membrane</keyword>
<evidence type="ECO:0000313" key="2">
    <source>
        <dbReference type="EMBL" id="SOC48543.1"/>
    </source>
</evidence>
<evidence type="ECO:0000256" key="1">
    <source>
        <dbReference type="SAM" id="Phobius"/>
    </source>
</evidence>
<feature type="transmembrane region" description="Helical" evidence="1">
    <location>
        <begin position="63"/>
        <end position="82"/>
    </location>
</feature>
<dbReference type="Proteomes" id="UP000219435">
    <property type="component" value="Unassembled WGS sequence"/>
</dbReference>
<dbReference type="EMBL" id="OBQI01000002">
    <property type="protein sequence ID" value="SOC48543.1"/>
    <property type="molecule type" value="Genomic_DNA"/>
</dbReference>
<keyword evidence="1" id="KW-1133">Transmembrane helix</keyword>
<dbReference type="AlphaFoldDB" id="A0A285V3F1"/>
<protein>
    <submittedName>
        <fullName evidence="2">Uncharacterized protein</fullName>
    </submittedName>
</protein>
<sequence>MPHWRGGTAQKILADHIETYSMQSGSAGRRDRLRAAAREYATPAVPAALVWIFGVRPQAVAELIAGLAALTALLFALLILVWQQGIQIRNDPRWRTTDPVVTMVDDLRANLTYSSALSLCLVAGLVVAAATAPQAPEGQPDPGLSLWWAVPLTWLAAHLVVVLMGILRRLRSTYLELTT</sequence>
<evidence type="ECO:0000313" key="3">
    <source>
        <dbReference type="Proteomes" id="UP000219435"/>
    </source>
</evidence>
<feature type="transmembrane region" description="Helical" evidence="1">
    <location>
        <begin position="111"/>
        <end position="132"/>
    </location>
</feature>
<organism evidence="2 3">
    <name type="scientific">Blastococcus aggregatus</name>
    <dbReference type="NCBI Taxonomy" id="38502"/>
    <lineage>
        <taxon>Bacteria</taxon>
        <taxon>Bacillati</taxon>
        <taxon>Actinomycetota</taxon>
        <taxon>Actinomycetes</taxon>
        <taxon>Geodermatophilales</taxon>
        <taxon>Geodermatophilaceae</taxon>
        <taxon>Blastococcus</taxon>
    </lineage>
</organism>